<protein>
    <recommendedName>
        <fullName evidence="1">NADP-dependent oxidoreductase domain-containing protein</fullName>
    </recommendedName>
</protein>
<evidence type="ECO:0000259" key="1">
    <source>
        <dbReference type="Pfam" id="PF00248"/>
    </source>
</evidence>
<organism evidence="2 3">
    <name type="scientific">Asticcacaulis benevestitus DSM 16100 = ATCC BAA-896</name>
    <dbReference type="NCBI Taxonomy" id="1121022"/>
    <lineage>
        <taxon>Bacteria</taxon>
        <taxon>Pseudomonadati</taxon>
        <taxon>Pseudomonadota</taxon>
        <taxon>Alphaproteobacteria</taxon>
        <taxon>Caulobacterales</taxon>
        <taxon>Caulobacteraceae</taxon>
        <taxon>Asticcacaulis</taxon>
    </lineage>
</organism>
<dbReference type="PANTHER" id="PTHR42686:SF1">
    <property type="entry name" value="GH17980P-RELATED"/>
    <property type="match status" value="1"/>
</dbReference>
<evidence type="ECO:0000313" key="2">
    <source>
        <dbReference type="EMBL" id="ESQ91820.1"/>
    </source>
</evidence>
<dbReference type="GO" id="GO:0005829">
    <property type="term" value="C:cytosol"/>
    <property type="evidence" value="ECO:0007669"/>
    <property type="project" value="TreeGrafter"/>
</dbReference>
<dbReference type="GO" id="GO:0045290">
    <property type="term" value="F:D-arabinose 1-dehydrogenase [NAD(P)+] activity"/>
    <property type="evidence" value="ECO:0007669"/>
    <property type="project" value="TreeGrafter"/>
</dbReference>
<name>V4Q1V2_9CAUL</name>
<evidence type="ECO:0000313" key="3">
    <source>
        <dbReference type="Proteomes" id="UP000017837"/>
    </source>
</evidence>
<dbReference type="OrthoDB" id="9768851at2"/>
<comment type="caution">
    <text evidence="2">The sequence shown here is derived from an EMBL/GenBank/DDBJ whole genome shotgun (WGS) entry which is preliminary data.</text>
</comment>
<dbReference type="RefSeq" id="WP_018082302.1">
    <property type="nucleotide sequence ID" value="NZ_AQWM01000012.1"/>
</dbReference>
<feature type="domain" description="NADP-dependent oxidoreductase" evidence="1">
    <location>
        <begin position="13"/>
        <end position="291"/>
    </location>
</feature>
<accession>V4Q1V2</accession>
<dbReference type="PANTHER" id="PTHR42686">
    <property type="entry name" value="GH17980P-RELATED"/>
    <property type="match status" value="1"/>
</dbReference>
<dbReference type="Proteomes" id="UP000017837">
    <property type="component" value="Unassembled WGS sequence"/>
</dbReference>
<dbReference type="InterPro" id="IPR020471">
    <property type="entry name" value="AKR"/>
</dbReference>
<keyword evidence="3" id="KW-1185">Reference proteome</keyword>
<dbReference type="STRING" id="1121022.GCA_000376105_02638"/>
<dbReference type="PATRIC" id="fig|1121022.4.peg.1876"/>
<reference evidence="2 3" key="1">
    <citation type="journal article" date="2014" name="Nature">
        <title>Sequential evolution of bacterial morphology by co-option of a developmental regulator.</title>
        <authorList>
            <person name="Jiang C."/>
            <person name="Brown P.J."/>
            <person name="Ducret A."/>
            <person name="Brun Y.V."/>
        </authorList>
    </citation>
    <scope>NUCLEOTIDE SEQUENCE [LARGE SCALE GENOMIC DNA]</scope>
    <source>
        <strain evidence="2 3">DSM 16100</strain>
    </source>
</reference>
<dbReference type="AlphaFoldDB" id="V4Q1V2"/>
<gene>
    <name evidence="2" type="ORF">ABENE_09310</name>
</gene>
<dbReference type="Gene3D" id="3.20.20.100">
    <property type="entry name" value="NADP-dependent oxidoreductase domain"/>
    <property type="match status" value="1"/>
</dbReference>
<dbReference type="InterPro" id="IPR023210">
    <property type="entry name" value="NADP_OxRdtase_dom"/>
</dbReference>
<sequence length="313" mass="33785">MSPAARLQAKLSRLAFGASPLGGSYGATDAGEIRRAVHLAVAHGVTTFDTSPFYGATRSETEMGLALQGLDRTTYVLATKVGRYGERHWDFTRDATLRSVEASLKRLKTDHIDILQCHDVEHGKRAHVVEHTLPALRQLKQDGVIGAIGITGYDLEVLEKLALAEEIDTVMSFCAFTLQDQRLAPVARRLDAAGITVFNASPLAMGLLTQNAPPAWHPAPEAVRQKARAAARLCDELGCDLARLALGFAMQAARENGISATVIGMHSEAELRANLDACEAELPAEALQALTNLFAETAQTPWPRLSPDFLTQP</sequence>
<dbReference type="InterPro" id="IPR036812">
    <property type="entry name" value="NAD(P)_OxRdtase_dom_sf"/>
</dbReference>
<dbReference type="eggNOG" id="COG0667">
    <property type="taxonomic scope" value="Bacteria"/>
</dbReference>
<dbReference type="GO" id="GO:0070485">
    <property type="term" value="P:dehydro-D-arabinono-1,4-lactone biosynthetic process"/>
    <property type="evidence" value="ECO:0007669"/>
    <property type="project" value="TreeGrafter"/>
</dbReference>
<dbReference type="Pfam" id="PF00248">
    <property type="entry name" value="Aldo_ket_red"/>
    <property type="match status" value="1"/>
</dbReference>
<dbReference type="SUPFAM" id="SSF51430">
    <property type="entry name" value="NAD(P)-linked oxidoreductase"/>
    <property type="match status" value="1"/>
</dbReference>
<dbReference type="EMBL" id="AWGB01000015">
    <property type="protein sequence ID" value="ESQ91820.1"/>
    <property type="molecule type" value="Genomic_DNA"/>
</dbReference>
<proteinExistence type="predicted"/>